<keyword evidence="2" id="KW-1185">Reference proteome</keyword>
<gene>
    <name evidence="1" type="ORF">BSZ32_05495</name>
</gene>
<dbReference type="OrthoDB" id="196860at2"/>
<protein>
    <submittedName>
        <fullName evidence="1">Uncharacterized protein</fullName>
    </submittedName>
</protein>
<name>A0A2S7U0H1_9BACT</name>
<comment type="caution">
    <text evidence="1">The sequence shown here is derived from an EMBL/GenBank/DDBJ whole genome shotgun (WGS) entry which is preliminary data.</text>
</comment>
<evidence type="ECO:0000313" key="1">
    <source>
        <dbReference type="EMBL" id="PQJ28007.1"/>
    </source>
</evidence>
<organism evidence="1 2">
    <name type="scientific">Rubritalea profundi</name>
    <dbReference type="NCBI Taxonomy" id="1658618"/>
    <lineage>
        <taxon>Bacteria</taxon>
        <taxon>Pseudomonadati</taxon>
        <taxon>Verrucomicrobiota</taxon>
        <taxon>Verrucomicrobiia</taxon>
        <taxon>Verrucomicrobiales</taxon>
        <taxon>Rubritaleaceae</taxon>
        <taxon>Rubritalea</taxon>
    </lineage>
</organism>
<dbReference type="AlphaFoldDB" id="A0A2S7U0H1"/>
<accession>A0A2S7U0H1</accession>
<reference evidence="1 2" key="1">
    <citation type="submission" date="2016-12" db="EMBL/GenBank/DDBJ databases">
        <title>Study of bacterial adaptation to deep sea.</title>
        <authorList>
            <person name="Song J."/>
            <person name="Yoshizawa S."/>
            <person name="Kogure K."/>
        </authorList>
    </citation>
    <scope>NUCLEOTIDE SEQUENCE [LARGE SCALE GENOMIC DNA]</scope>
    <source>
        <strain evidence="1 2">SAORIC-165</strain>
    </source>
</reference>
<dbReference type="RefSeq" id="WP_105042502.1">
    <property type="nucleotide sequence ID" value="NZ_MQWA01000001.1"/>
</dbReference>
<dbReference type="Proteomes" id="UP000239907">
    <property type="component" value="Unassembled WGS sequence"/>
</dbReference>
<dbReference type="EMBL" id="MQWA01000001">
    <property type="protein sequence ID" value="PQJ28007.1"/>
    <property type="molecule type" value="Genomic_DNA"/>
</dbReference>
<evidence type="ECO:0000313" key="2">
    <source>
        <dbReference type="Proteomes" id="UP000239907"/>
    </source>
</evidence>
<proteinExistence type="predicted"/>
<sequence>MTESDMVKAILARKKAGIERMCARQQRVHTRLAEYVEAHPEVINDGLTKVREQLDRPLCTAQEIYKEWERILCLKSASYVAAILRDTSATTEQLRACAPFTLV</sequence>